<evidence type="ECO:0000313" key="2">
    <source>
        <dbReference type="Proteomes" id="UP001595990"/>
    </source>
</evidence>
<evidence type="ECO:0008006" key="3">
    <source>
        <dbReference type="Google" id="ProtNLM"/>
    </source>
</evidence>
<dbReference type="EMBL" id="JBHSFS010000002">
    <property type="protein sequence ID" value="MFC4512576.1"/>
    <property type="molecule type" value="Genomic_DNA"/>
</dbReference>
<keyword evidence="2" id="KW-1185">Reference proteome</keyword>
<comment type="caution">
    <text evidence="1">The sequence shown here is derived from an EMBL/GenBank/DDBJ whole genome shotgun (WGS) entry which is preliminary data.</text>
</comment>
<organism evidence="1 2">
    <name type="scientific">Streptomyces ehimensis</name>
    <dbReference type="NCBI Taxonomy" id="68195"/>
    <lineage>
        <taxon>Bacteria</taxon>
        <taxon>Bacillati</taxon>
        <taxon>Actinomycetota</taxon>
        <taxon>Actinomycetes</taxon>
        <taxon>Kitasatosporales</taxon>
        <taxon>Streptomycetaceae</taxon>
        <taxon>Streptomyces</taxon>
    </lineage>
</organism>
<dbReference type="RefSeq" id="WP_358214276.1">
    <property type="nucleotide sequence ID" value="NZ_JBHSFS010000002.1"/>
</dbReference>
<gene>
    <name evidence="1" type="ORF">ACFPEN_06475</name>
</gene>
<proteinExistence type="predicted"/>
<reference evidence="2" key="1">
    <citation type="journal article" date="2019" name="Int. J. Syst. Evol. Microbiol.">
        <title>The Global Catalogue of Microorganisms (GCM) 10K type strain sequencing project: providing services to taxonomists for standard genome sequencing and annotation.</title>
        <authorList>
            <consortium name="The Broad Institute Genomics Platform"/>
            <consortium name="The Broad Institute Genome Sequencing Center for Infectious Disease"/>
            <person name="Wu L."/>
            <person name="Ma J."/>
        </authorList>
    </citation>
    <scope>NUCLEOTIDE SEQUENCE [LARGE SCALE GENOMIC DNA]</scope>
    <source>
        <strain evidence="2">CECT 8064</strain>
    </source>
</reference>
<sequence>MIYRLKYDPGIEAVHDALPQDVSQELSIALSAACDDPLGATTPRGVDDPYNRAIVTDHVYVLLYVSHTRKSIDVLQIHYLG</sequence>
<name>A0ABV9BEZ2_9ACTN</name>
<protein>
    <recommendedName>
        <fullName evidence="3">Type II toxin-antitoxin system RelE/ParE family toxin</fullName>
    </recommendedName>
</protein>
<evidence type="ECO:0000313" key="1">
    <source>
        <dbReference type="EMBL" id="MFC4512576.1"/>
    </source>
</evidence>
<accession>A0ABV9BEZ2</accession>
<dbReference type="Proteomes" id="UP001595990">
    <property type="component" value="Unassembled WGS sequence"/>
</dbReference>